<dbReference type="EMBL" id="DTDP01000063">
    <property type="protein sequence ID" value="HGK53662.1"/>
    <property type="molecule type" value="Genomic_DNA"/>
</dbReference>
<proteinExistence type="predicted"/>
<comment type="caution">
    <text evidence="1">The sequence shown here is derived from an EMBL/GenBank/DDBJ whole genome shotgun (WGS) entry which is preliminary data.</text>
</comment>
<accession>A0A7V3ZSU4</accession>
<evidence type="ECO:0000313" key="1">
    <source>
        <dbReference type="EMBL" id="HGK53662.1"/>
    </source>
</evidence>
<reference evidence="1" key="1">
    <citation type="journal article" date="2020" name="mSystems">
        <title>Genome- and Community-Level Interaction Insights into Carbon Utilization and Element Cycling Functions of Hydrothermarchaeota in Hydrothermal Sediment.</title>
        <authorList>
            <person name="Zhou Z."/>
            <person name="Liu Y."/>
            <person name="Xu W."/>
            <person name="Pan J."/>
            <person name="Luo Z.H."/>
            <person name="Li M."/>
        </authorList>
    </citation>
    <scope>NUCLEOTIDE SEQUENCE [LARGE SCALE GENOMIC DNA]</scope>
    <source>
        <strain evidence="1">SpSt-695</strain>
    </source>
</reference>
<protein>
    <submittedName>
        <fullName evidence="1">Uncharacterized protein</fullName>
    </submittedName>
</protein>
<sequence>MKGWILNIIIIGVLYSQVGRVASLLEIPVADFPESSIPSYYFGNDFSMALNTNDNHFFDMDYIHFNVYFLEKFGAGINFFTTREIGIDFIYKFFSAPNVPSIALGVRNFTYARYISSAGGKPPDGGFKDENYTGKKRRNPEIFSIFIVSSYSIRDYNFHLGIGRGEFVGYGPHSKYLNTDVFVDTYHELAFGIFAGFEYKYSERFNYIVEIDGRDLTLGFKGKYGMVNYFFEITKLELWIWRAKSLYPRIAFGWMIRIK</sequence>
<gene>
    <name evidence="1" type="ORF">ENU72_01400</name>
</gene>
<name>A0A7V3ZSU4_UNCW3</name>
<organism evidence="1">
    <name type="scientific">candidate division WOR-3 bacterium</name>
    <dbReference type="NCBI Taxonomy" id="2052148"/>
    <lineage>
        <taxon>Bacteria</taxon>
        <taxon>Bacteria division WOR-3</taxon>
    </lineage>
</organism>
<dbReference type="AlphaFoldDB" id="A0A7V3ZSU4"/>